<feature type="transmembrane region" description="Helical" evidence="6">
    <location>
        <begin position="42"/>
        <end position="61"/>
    </location>
</feature>
<evidence type="ECO:0000256" key="6">
    <source>
        <dbReference type="SAM" id="Phobius"/>
    </source>
</evidence>
<dbReference type="OrthoDB" id="9774900at2"/>
<proteinExistence type="predicted"/>
<dbReference type="Pfam" id="PF04228">
    <property type="entry name" value="Zn_peptidase"/>
    <property type="match status" value="1"/>
</dbReference>
<feature type="region of interest" description="Disordered" evidence="5">
    <location>
        <begin position="1"/>
        <end position="34"/>
    </location>
</feature>
<dbReference type="STRING" id="1297569.MESS2_780035"/>
<keyword evidence="8" id="KW-1185">Reference proteome</keyword>
<organism evidence="7 8">
    <name type="scientific">Mesorhizobium metallidurans STM 2683</name>
    <dbReference type="NCBI Taxonomy" id="1297569"/>
    <lineage>
        <taxon>Bacteria</taxon>
        <taxon>Pseudomonadati</taxon>
        <taxon>Pseudomonadota</taxon>
        <taxon>Alphaproteobacteria</taxon>
        <taxon>Hyphomicrobiales</taxon>
        <taxon>Phyllobacteriaceae</taxon>
        <taxon>Mesorhizobium</taxon>
    </lineage>
</organism>
<keyword evidence="4 6" id="KW-0472">Membrane</keyword>
<comment type="caution">
    <text evidence="7">The sequence shown here is derived from an EMBL/GenBank/DDBJ whole genome shotgun (WGS) entry which is preliminary data.</text>
</comment>
<evidence type="ECO:0000256" key="3">
    <source>
        <dbReference type="ARBA" id="ARBA00022989"/>
    </source>
</evidence>
<gene>
    <name evidence="7" type="ORF">MESS2_780035</name>
</gene>
<evidence type="ECO:0000256" key="2">
    <source>
        <dbReference type="ARBA" id="ARBA00022692"/>
    </source>
</evidence>
<evidence type="ECO:0008006" key="9">
    <source>
        <dbReference type="Google" id="ProtNLM"/>
    </source>
</evidence>
<keyword evidence="3 6" id="KW-1133">Transmembrane helix</keyword>
<evidence type="ECO:0000256" key="4">
    <source>
        <dbReference type="ARBA" id="ARBA00023136"/>
    </source>
</evidence>
<evidence type="ECO:0000256" key="1">
    <source>
        <dbReference type="ARBA" id="ARBA00004167"/>
    </source>
</evidence>
<keyword evidence="2 6" id="KW-0812">Transmembrane</keyword>
<feature type="compositionally biased region" description="Basic and acidic residues" evidence="5">
    <location>
        <begin position="7"/>
        <end position="16"/>
    </location>
</feature>
<dbReference type="EMBL" id="CAUM01000148">
    <property type="protein sequence ID" value="CCV08688.1"/>
    <property type="molecule type" value="Genomic_DNA"/>
</dbReference>
<dbReference type="PANTHER" id="PTHR30168:SF0">
    <property type="entry name" value="INNER MEMBRANE PROTEIN"/>
    <property type="match status" value="1"/>
</dbReference>
<evidence type="ECO:0000256" key="5">
    <source>
        <dbReference type="SAM" id="MobiDB-lite"/>
    </source>
</evidence>
<dbReference type="eggNOG" id="COG2321">
    <property type="taxonomic scope" value="Bacteria"/>
</dbReference>
<comment type="subcellular location">
    <subcellularLocation>
        <location evidence="1">Membrane</location>
        <topology evidence="1">Single-pass membrane protein</topology>
    </subcellularLocation>
</comment>
<dbReference type="Proteomes" id="UP000012062">
    <property type="component" value="Unassembled WGS sequence"/>
</dbReference>
<reference evidence="7 8" key="1">
    <citation type="submission" date="2013-02" db="EMBL/GenBank/DDBJ databases">
        <authorList>
            <person name="Genoscope - CEA"/>
        </authorList>
    </citation>
    <scope>NUCLEOTIDE SEQUENCE [LARGE SCALE GENOMIC DNA]</scope>
    <source>
        <strain evidence="7 8">STM 2683</strain>
    </source>
</reference>
<sequence>MLWKGRRQSDNVEDQRGQGGGFGGGSPGQFRIPIGGSSGGRMSLSSIIILGVIALIAWGVFGINPMQILNGGGGLMPGGGGQITDNSGSQGGGTGAPASDEMKQFVSTVLAETEDTWTGIFQSEGLTYENPKLVLFSGQIRSACGFASSAAGPFYCPGDRKAYLDTTFFQQLDQQFGASGDFAQAYVIAHEVGHHVQNLTGILPKFNQMRQQMGEAQANQMSVRVELQADCFAGVWAHFTAQKGILEQGDMEEALNAAKQIGDDTMQKKMQGYVVPESFNHGTSQQRQTWLVRGYKSGKLSDCDTFNNPI</sequence>
<evidence type="ECO:0000313" key="8">
    <source>
        <dbReference type="Proteomes" id="UP000012062"/>
    </source>
</evidence>
<evidence type="ECO:0000313" key="7">
    <source>
        <dbReference type="EMBL" id="CCV08688.1"/>
    </source>
</evidence>
<dbReference type="AlphaFoldDB" id="M5EXG0"/>
<name>M5EXG0_9HYPH</name>
<dbReference type="PANTHER" id="PTHR30168">
    <property type="entry name" value="PUTATIVE MEMBRANE PROTEIN YPFJ"/>
    <property type="match status" value="1"/>
</dbReference>
<protein>
    <recommendedName>
        <fullName evidence="9">Zinc protease</fullName>
    </recommendedName>
</protein>
<dbReference type="InterPro" id="IPR007343">
    <property type="entry name" value="Uncharacterised_pept_Zn_put"/>
</dbReference>
<feature type="compositionally biased region" description="Gly residues" evidence="5">
    <location>
        <begin position="17"/>
        <end position="27"/>
    </location>
</feature>
<feature type="region of interest" description="Disordered" evidence="5">
    <location>
        <begin position="79"/>
        <end position="98"/>
    </location>
</feature>
<dbReference type="RefSeq" id="WP_008877560.1">
    <property type="nucleotide sequence ID" value="NZ_CAUM01000148.1"/>
</dbReference>
<accession>M5EXG0</accession>
<dbReference type="GO" id="GO:0016020">
    <property type="term" value="C:membrane"/>
    <property type="evidence" value="ECO:0007669"/>
    <property type="project" value="UniProtKB-SubCell"/>
</dbReference>
<dbReference type="SUPFAM" id="SSF55486">
    <property type="entry name" value="Metalloproteases ('zincins'), catalytic domain"/>
    <property type="match status" value="1"/>
</dbReference>